<sequence length="327" mass="34376">MADARLAAWHNLQPFAREIIMKAIRAQQYGNPDVLRLEEVADLTPSKGQVLIQVAGSGINPIDWKVLSGAMKQFIPLPLPYTPGVEVAGTVIALGEGVDTFSLGDEVFGFIGITGGYATQAVADADRLVLKPNSLSLLEASGVPAAALTAWQALHEHAAIKAGQRVLIQGAAGGVGSLAVQLARIAGAEVIATASAHNHDYLHALGATQLIDYRHEAFEKVVSDIDIVIDLVGGETQARSWSVLKKGGVLVSPVSAPSEEAARSIGATGKRFATRSDGKQLAQIADLFNRGALNMEVETMSLSRAADALQRSLAGHTRGKIVLDARE</sequence>
<dbReference type="InterPro" id="IPR011032">
    <property type="entry name" value="GroES-like_sf"/>
</dbReference>
<dbReference type="SUPFAM" id="SSF50129">
    <property type="entry name" value="GroES-like"/>
    <property type="match status" value="1"/>
</dbReference>
<reference evidence="2 3" key="1">
    <citation type="submission" date="2018-06" db="EMBL/GenBank/DDBJ databases">
        <authorList>
            <consortium name="Pathogen Informatics"/>
            <person name="Doyle S."/>
        </authorList>
    </citation>
    <scope>NUCLEOTIDE SEQUENCE [LARGE SCALE GENOMIC DNA]</scope>
    <source>
        <strain evidence="2 3">NCTC11842</strain>
    </source>
</reference>
<accession>A0A2X2DFZ1</accession>
<dbReference type="GO" id="GO:0003960">
    <property type="term" value="F:quinone reductase (NADPH) activity"/>
    <property type="evidence" value="ECO:0007669"/>
    <property type="project" value="UniProtKB-EC"/>
</dbReference>
<name>A0A2X2DFZ1_PSELU</name>
<dbReference type="Pfam" id="PF13602">
    <property type="entry name" value="ADH_zinc_N_2"/>
    <property type="match status" value="1"/>
</dbReference>
<protein>
    <submittedName>
        <fullName evidence="2">Alcohol dehydrogenase</fullName>
        <ecNumber evidence="2">1.6.5.5</ecNumber>
    </submittedName>
</protein>
<evidence type="ECO:0000259" key="1">
    <source>
        <dbReference type="SMART" id="SM00829"/>
    </source>
</evidence>
<dbReference type="EC" id="1.6.5.5" evidence="2"/>
<dbReference type="GO" id="GO:0008270">
    <property type="term" value="F:zinc ion binding"/>
    <property type="evidence" value="ECO:0007669"/>
    <property type="project" value="InterPro"/>
</dbReference>
<dbReference type="AlphaFoldDB" id="A0A2X2DFZ1"/>
<keyword evidence="2" id="KW-0560">Oxidoreductase</keyword>
<dbReference type="CDD" id="cd05289">
    <property type="entry name" value="MDR_like_2"/>
    <property type="match status" value="1"/>
</dbReference>
<feature type="domain" description="Enoyl reductase (ER)" evidence="1">
    <location>
        <begin position="30"/>
        <end position="323"/>
    </location>
</feature>
<dbReference type="SUPFAM" id="SSF51735">
    <property type="entry name" value="NAD(P)-binding Rossmann-fold domains"/>
    <property type="match status" value="1"/>
</dbReference>
<dbReference type="InterPro" id="IPR036291">
    <property type="entry name" value="NAD(P)-bd_dom_sf"/>
</dbReference>
<evidence type="ECO:0000313" key="3">
    <source>
        <dbReference type="Proteomes" id="UP000250443"/>
    </source>
</evidence>
<dbReference type="Gene3D" id="3.40.50.720">
    <property type="entry name" value="NAD(P)-binding Rossmann-like Domain"/>
    <property type="match status" value="1"/>
</dbReference>
<dbReference type="InterPro" id="IPR013154">
    <property type="entry name" value="ADH-like_N"/>
</dbReference>
<dbReference type="PANTHER" id="PTHR44013">
    <property type="entry name" value="ZINC-TYPE ALCOHOL DEHYDROGENASE-LIKE PROTEIN C16A3.02C"/>
    <property type="match status" value="1"/>
</dbReference>
<dbReference type="Pfam" id="PF08240">
    <property type="entry name" value="ADH_N"/>
    <property type="match status" value="1"/>
</dbReference>
<dbReference type="EMBL" id="UAUF01000015">
    <property type="protein sequence ID" value="SPZ16406.1"/>
    <property type="molecule type" value="Genomic_DNA"/>
</dbReference>
<dbReference type="InterPro" id="IPR052733">
    <property type="entry name" value="Chloroplast_QOR"/>
</dbReference>
<organism evidence="2 3">
    <name type="scientific">Pseudomonas luteola</name>
    <dbReference type="NCBI Taxonomy" id="47886"/>
    <lineage>
        <taxon>Bacteria</taxon>
        <taxon>Pseudomonadati</taxon>
        <taxon>Pseudomonadota</taxon>
        <taxon>Gammaproteobacteria</taxon>
        <taxon>Pseudomonadales</taxon>
        <taxon>Pseudomonadaceae</taxon>
        <taxon>Pseudomonas</taxon>
    </lineage>
</organism>
<proteinExistence type="predicted"/>
<dbReference type="InterPro" id="IPR002364">
    <property type="entry name" value="Quin_OxRdtase/zeta-crystal_CS"/>
</dbReference>
<dbReference type="Proteomes" id="UP000250443">
    <property type="component" value="Unassembled WGS sequence"/>
</dbReference>
<dbReference type="PANTHER" id="PTHR44013:SF1">
    <property type="entry name" value="ZINC-TYPE ALCOHOL DEHYDROGENASE-LIKE PROTEIN C16A3.02C"/>
    <property type="match status" value="1"/>
</dbReference>
<evidence type="ECO:0000313" key="2">
    <source>
        <dbReference type="EMBL" id="SPZ16406.1"/>
    </source>
</evidence>
<dbReference type="SMART" id="SM00829">
    <property type="entry name" value="PKS_ER"/>
    <property type="match status" value="1"/>
</dbReference>
<gene>
    <name evidence="2" type="primary">qorA_4</name>
    <name evidence="2" type="ORF">NCTC11842_05438</name>
</gene>
<dbReference type="PROSITE" id="PS01162">
    <property type="entry name" value="QOR_ZETA_CRYSTAL"/>
    <property type="match status" value="1"/>
</dbReference>
<dbReference type="InterPro" id="IPR020843">
    <property type="entry name" value="ER"/>
</dbReference>
<dbReference type="Gene3D" id="3.90.180.10">
    <property type="entry name" value="Medium-chain alcohol dehydrogenases, catalytic domain"/>
    <property type="match status" value="1"/>
</dbReference>